<protein>
    <submittedName>
        <fullName evidence="1">Uncharacterized protein</fullName>
    </submittedName>
</protein>
<keyword evidence="2" id="KW-1185">Reference proteome</keyword>
<accession>A0A1H3EGT5</accession>
<dbReference type="AlphaFoldDB" id="A0A1H3EGT5"/>
<proteinExistence type="predicted"/>
<evidence type="ECO:0000313" key="2">
    <source>
        <dbReference type="Proteomes" id="UP000198828"/>
    </source>
</evidence>
<dbReference type="Gene3D" id="3.90.1720.10">
    <property type="entry name" value="endopeptidase domain like (from Nostoc punctiforme)"/>
    <property type="match status" value="1"/>
</dbReference>
<dbReference type="Proteomes" id="UP000198828">
    <property type="component" value="Unassembled WGS sequence"/>
</dbReference>
<name>A0A1H3EGT5_9FIRM</name>
<dbReference type="EMBL" id="FNNG01000019">
    <property type="protein sequence ID" value="SDX77134.1"/>
    <property type="molecule type" value="Genomic_DNA"/>
</dbReference>
<sequence>MILKFTNGYFSKKIDMGEIIVVKIACEDGTLYALGNDLSIIQINSDDNRITIPVDDINTEAITDFKVKNGVLYIVTSEGDVGTTYILNTKGEIKERNIKKLKGRIFDENTIYQVELLPEEGHSIGHSCEMKIIDIKSGDTESIILESEYWVVGAQFLGYDSDGNYRIKMFEMATNENFNIVVEETIRTIGKDGSTKAIRGLDTQFKSITNQVKVFGNDIYELNNLKDKVQIINISEPNEKTTSSYKSKLQNIVEPISDLDPDITNGDNQLMISRSTIMSNAKSFHSSFRWSCQSKNLEPLTNWTKPRYVGSAGTYQYMPYCWGGFSSIDQYNSGMSGTGRVGNINTSTSGHVSNTYGLDCSGYVSRCWGTSTKYGTSTIMNIAKKINASDLLEGDALNNSGSHIVLFEKYDGAGNYVLYESTKLNSYDRVSHTVRSISSMGNYVPIRYNGVSK</sequence>
<evidence type="ECO:0000313" key="1">
    <source>
        <dbReference type="EMBL" id="SDX77134.1"/>
    </source>
</evidence>
<reference evidence="1 2" key="1">
    <citation type="submission" date="2016-10" db="EMBL/GenBank/DDBJ databases">
        <authorList>
            <person name="de Groot N.N."/>
        </authorList>
    </citation>
    <scope>NUCLEOTIDE SEQUENCE [LARGE SCALE GENOMIC DNA]</scope>
    <source>
        <strain evidence="1 2">DSM 23310</strain>
    </source>
</reference>
<gene>
    <name evidence="1" type="ORF">SAMN05660923_02903</name>
</gene>
<organism evidence="1 2">
    <name type="scientific">Tepidimicrobium xylanilyticum</name>
    <dbReference type="NCBI Taxonomy" id="1123352"/>
    <lineage>
        <taxon>Bacteria</taxon>
        <taxon>Bacillati</taxon>
        <taxon>Bacillota</taxon>
        <taxon>Tissierellia</taxon>
        <taxon>Tissierellales</taxon>
        <taxon>Tepidimicrobiaceae</taxon>
        <taxon>Tepidimicrobium</taxon>
    </lineage>
</organism>